<dbReference type="PANTHER" id="PTHR33446:SF2">
    <property type="entry name" value="PROTEIN TONB"/>
    <property type="match status" value="1"/>
</dbReference>
<evidence type="ECO:0000256" key="9">
    <source>
        <dbReference type="ARBA" id="ARBA00023136"/>
    </source>
</evidence>
<dbReference type="GO" id="GO:0030288">
    <property type="term" value="C:outer membrane-bounded periplasmic space"/>
    <property type="evidence" value="ECO:0007669"/>
    <property type="project" value="InterPro"/>
</dbReference>
<evidence type="ECO:0000256" key="6">
    <source>
        <dbReference type="ARBA" id="ARBA00022692"/>
    </source>
</evidence>
<evidence type="ECO:0000256" key="4">
    <source>
        <dbReference type="ARBA" id="ARBA00022475"/>
    </source>
</evidence>
<evidence type="ECO:0000259" key="12">
    <source>
        <dbReference type="PROSITE" id="PS52015"/>
    </source>
</evidence>
<evidence type="ECO:0000256" key="11">
    <source>
        <dbReference type="SAM" id="MobiDB-lite"/>
    </source>
</evidence>
<evidence type="ECO:0000256" key="5">
    <source>
        <dbReference type="ARBA" id="ARBA00022519"/>
    </source>
</evidence>
<dbReference type="InterPro" id="IPR003538">
    <property type="entry name" value="TonB"/>
</dbReference>
<feature type="transmembrane region" description="Helical" evidence="10">
    <location>
        <begin position="16"/>
        <end position="38"/>
    </location>
</feature>
<keyword evidence="7 10" id="KW-0653">Protein transport</keyword>
<feature type="compositionally biased region" description="Pro residues" evidence="11">
    <location>
        <begin position="58"/>
        <end position="84"/>
    </location>
</feature>
<dbReference type="GO" id="GO:0015031">
    <property type="term" value="P:protein transport"/>
    <property type="evidence" value="ECO:0007669"/>
    <property type="project" value="UniProtKB-UniRule"/>
</dbReference>
<dbReference type="GO" id="GO:0031992">
    <property type="term" value="F:energy transducer activity"/>
    <property type="evidence" value="ECO:0007669"/>
    <property type="project" value="InterPro"/>
</dbReference>
<evidence type="ECO:0000256" key="8">
    <source>
        <dbReference type="ARBA" id="ARBA00022989"/>
    </source>
</evidence>
<dbReference type="GO" id="GO:0015891">
    <property type="term" value="P:siderophore transport"/>
    <property type="evidence" value="ECO:0007669"/>
    <property type="project" value="InterPro"/>
</dbReference>
<evidence type="ECO:0000256" key="2">
    <source>
        <dbReference type="ARBA" id="ARBA00006555"/>
    </source>
</evidence>
<accession>A0A6J5GPY2</accession>
<keyword evidence="9 10" id="KW-0472">Membrane</keyword>
<feature type="region of interest" description="Disordered" evidence="11">
    <location>
        <begin position="103"/>
        <end position="128"/>
    </location>
</feature>
<dbReference type="PRINTS" id="PR01374">
    <property type="entry name" value="TONBPROTEIN"/>
</dbReference>
<keyword evidence="3 10" id="KW-0813">Transport</keyword>
<comment type="subcellular location">
    <subcellularLocation>
        <location evidence="1 10">Cell inner membrane</location>
        <topology evidence="1 10">Single-pass membrane protein</topology>
        <orientation evidence="1 10">Periplasmic side</orientation>
    </subcellularLocation>
</comment>
<dbReference type="GO" id="GO:0055085">
    <property type="term" value="P:transmembrane transport"/>
    <property type="evidence" value="ECO:0007669"/>
    <property type="project" value="InterPro"/>
</dbReference>
<gene>
    <name evidence="13" type="ORF">LMG28688_05798</name>
</gene>
<dbReference type="InterPro" id="IPR006260">
    <property type="entry name" value="TonB/TolA_C"/>
</dbReference>
<feature type="compositionally biased region" description="Pro residues" evidence="11">
    <location>
        <begin position="112"/>
        <end position="124"/>
    </location>
</feature>
<keyword evidence="6 10" id="KW-0812">Transmembrane</keyword>
<feature type="region of interest" description="Disordered" evidence="11">
    <location>
        <begin position="56"/>
        <end position="84"/>
    </location>
</feature>
<reference evidence="13 14" key="1">
    <citation type="submission" date="2020-04" db="EMBL/GenBank/DDBJ databases">
        <authorList>
            <person name="De Canck E."/>
        </authorList>
    </citation>
    <scope>NUCLEOTIDE SEQUENCE [LARGE SCALE GENOMIC DNA]</scope>
    <source>
        <strain evidence="13 14">LMG 28688</strain>
    </source>
</reference>
<evidence type="ECO:0000256" key="7">
    <source>
        <dbReference type="ARBA" id="ARBA00022927"/>
    </source>
</evidence>
<dbReference type="EMBL" id="CADIKL010000040">
    <property type="protein sequence ID" value="CAB3803478.1"/>
    <property type="molecule type" value="Genomic_DNA"/>
</dbReference>
<dbReference type="GO" id="GO:0098797">
    <property type="term" value="C:plasma membrane protein complex"/>
    <property type="evidence" value="ECO:0007669"/>
    <property type="project" value="TreeGrafter"/>
</dbReference>
<dbReference type="Gene3D" id="3.30.1150.10">
    <property type="match status" value="1"/>
</dbReference>
<keyword evidence="8 10" id="KW-1133">Transmembrane helix</keyword>
<evidence type="ECO:0000256" key="10">
    <source>
        <dbReference type="RuleBase" id="RU362123"/>
    </source>
</evidence>
<dbReference type="InterPro" id="IPR051045">
    <property type="entry name" value="TonB-dependent_transducer"/>
</dbReference>
<keyword evidence="4 10" id="KW-1003">Cell membrane</keyword>
<dbReference type="Pfam" id="PF03544">
    <property type="entry name" value="TonB_C"/>
    <property type="match status" value="1"/>
</dbReference>
<dbReference type="SUPFAM" id="SSF74653">
    <property type="entry name" value="TolA/TonB C-terminal domain"/>
    <property type="match status" value="1"/>
</dbReference>
<name>A0A6J5GPY2_9BURK</name>
<dbReference type="NCBIfam" id="TIGR01352">
    <property type="entry name" value="tonB_Cterm"/>
    <property type="match status" value="1"/>
</dbReference>
<dbReference type="PANTHER" id="PTHR33446">
    <property type="entry name" value="PROTEIN TONB-RELATED"/>
    <property type="match status" value="1"/>
</dbReference>
<dbReference type="InterPro" id="IPR037682">
    <property type="entry name" value="TonB_C"/>
</dbReference>
<keyword evidence="10" id="KW-0735">Signal-anchor</keyword>
<evidence type="ECO:0000256" key="1">
    <source>
        <dbReference type="ARBA" id="ARBA00004383"/>
    </source>
</evidence>
<dbReference type="PROSITE" id="PS52015">
    <property type="entry name" value="TONB_CTD"/>
    <property type="match status" value="1"/>
</dbReference>
<sequence>MREMNYAQPKPPSRRIGGIAFVVGLHAAIVYALLTGLATKVVEVIRQPIQARIIEQIKPPPPPAPPPPPKRIAPPPPKHVAPPPPFVPPPAVPVAAPPSPNAIVAQSSAPAPSAPVAPPAPAAPAAPVSKSVGVVCPNSTEVRAGIRYPREALKDNLTGDVVVVFTVGTDGSVKDLSVIQSAAPVLDRAAENAVRQFHCVAQGEEVRVQVPFSFKLD</sequence>
<protein>
    <recommendedName>
        <fullName evidence="10">Protein TonB</fullName>
    </recommendedName>
</protein>
<keyword evidence="5 10" id="KW-0997">Cell inner membrane</keyword>
<keyword evidence="14" id="KW-1185">Reference proteome</keyword>
<evidence type="ECO:0000256" key="3">
    <source>
        <dbReference type="ARBA" id="ARBA00022448"/>
    </source>
</evidence>
<dbReference type="AlphaFoldDB" id="A0A6J5GPY2"/>
<comment type="function">
    <text evidence="10">Interacts with outer membrane receptor proteins that carry out high-affinity binding and energy dependent uptake into the periplasmic space of specific substrates. It could act to transduce energy from the cytoplasmic membrane to specific energy-requiring processes in the outer membrane, resulting in the release into the periplasm of ligands bound by these outer membrane proteins.</text>
</comment>
<dbReference type="Proteomes" id="UP000494119">
    <property type="component" value="Unassembled WGS sequence"/>
</dbReference>
<organism evidence="13 14">
    <name type="scientific">Paraburkholderia caffeinitolerans</name>
    <dbReference type="NCBI Taxonomy" id="1723730"/>
    <lineage>
        <taxon>Bacteria</taxon>
        <taxon>Pseudomonadati</taxon>
        <taxon>Pseudomonadota</taxon>
        <taxon>Betaproteobacteria</taxon>
        <taxon>Burkholderiales</taxon>
        <taxon>Burkholderiaceae</taxon>
        <taxon>Paraburkholderia</taxon>
    </lineage>
</organism>
<comment type="similarity">
    <text evidence="2 10">Belongs to the TonB family.</text>
</comment>
<proteinExistence type="inferred from homology"/>
<evidence type="ECO:0000313" key="13">
    <source>
        <dbReference type="EMBL" id="CAB3803478.1"/>
    </source>
</evidence>
<evidence type="ECO:0000313" key="14">
    <source>
        <dbReference type="Proteomes" id="UP000494119"/>
    </source>
</evidence>
<feature type="domain" description="TonB C-terminal" evidence="12">
    <location>
        <begin position="133"/>
        <end position="217"/>
    </location>
</feature>